<dbReference type="PANTHER" id="PTHR12729:SF1">
    <property type="entry name" value="TRNAHIS GUANYLYLTRANSFERASE CATALYTIC DOMAIN-CONTAINING PROTEIN"/>
    <property type="match status" value="1"/>
</dbReference>
<evidence type="ECO:0000313" key="6">
    <source>
        <dbReference type="Proteomes" id="UP000281549"/>
    </source>
</evidence>
<dbReference type="AlphaFoldDB" id="A0A4P9YTJ2"/>
<dbReference type="GO" id="GO:0000287">
    <property type="term" value="F:magnesium ion binding"/>
    <property type="evidence" value="ECO:0007669"/>
    <property type="project" value="InterPro"/>
</dbReference>
<dbReference type="Gene3D" id="3.30.70.3000">
    <property type="match status" value="1"/>
</dbReference>
<gene>
    <name evidence="5" type="ORF">ROZALSC1DRAFT_26478</name>
</gene>
<organism evidence="5 6">
    <name type="scientific">Rozella allomycis (strain CSF55)</name>
    <dbReference type="NCBI Taxonomy" id="988480"/>
    <lineage>
        <taxon>Eukaryota</taxon>
        <taxon>Fungi</taxon>
        <taxon>Fungi incertae sedis</taxon>
        <taxon>Cryptomycota</taxon>
        <taxon>Cryptomycota incertae sedis</taxon>
        <taxon>Rozella</taxon>
    </lineage>
</organism>
<dbReference type="InterPro" id="IPR024956">
    <property type="entry name" value="tRNAHis_GuaTrfase_cat"/>
</dbReference>
<dbReference type="GO" id="GO:0008193">
    <property type="term" value="F:tRNA guanylyltransferase activity"/>
    <property type="evidence" value="ECO:0007669"/>
    <property type="project" value="InterPro"/>
</dbReference>
<sequence>MRLDGSNFKNFTKRCKKPFDERITYSLLNTGKDLLAETNACTAFVQSDEISLIFKGVDPFYGVQTKYGGRISKLASTTASFAAARFNYYLNLYNWEDQNIHMTQGFGNFDCRLFNVPSNKELIDVVMWRHQYECRRNTIAMMALSEYGKKSIHEVSTITLLDRLIGTYGSFENLLQRFHPIHFYGAFIKKEQFKIQGYNPKTNEEFDDVIRTRVAHRCFDLTPEFPNAEDFLTKKYWDETDLTNLQPPSEFERPNISTFESRSRRRANHYE</sequence>
<evidence type="ECO:0000256" key="2">
    <source>
        <dbReference type="ARBA" id="ARBA00032480"/>
    </source>
</evidence>
<accession>A0A4P9YTJ2</accession>
<name>A0A4P9YTJ2_ROZAC</name>
<feature type="domain" description="tRNAHis guanylyltransferase catalytic" evidence="4">
    <location>
        <begin position="1"/>
        <end position="117"/>
    </location>
</feature>
<dbReference type="InterPro" id="IPR038469">
    <property type="entry name" value="tRNAHis_GuaTrfase_Thg1_sf"/>
</dbReference>
<feature type="region of interest" description="Disordered" evidence="3">
    <location>
        <begin position="247"/>
        <end position="271"/>
    </location>
</feature>
<dbReference type="InterPro" id="IPR007537">
    <property type="entry name" value="tRNAHis_GuaTrfase_Thg1"/>
</dbReference>
<evidence type="ECO:0000256" key="1">
    <source>
        <dbReference type="ARBA" id="ARBA00015443"/>
    </source>
</evidence>
<dbReference type="GO" id="GO:0006400">
    <property type="term" value="P:tRNA modification"/>
    <property type="evidence" value="ECO:0007669"/>
    <property type="project" value="InterPro"/>
</dbReference>
<dbReference type="Pfam" id="PF04446">
    <property type="entry name" value="Thg1"/>
    <property type="match status" value="1"/>
</dbReference>
<dbReference type="EMBL" id="ML004908">
    <property type="protein sequence ID" value="RKP22140.1"/>
    <property type="molecule type" value="Genomic_DNA"/>
</dbReference>
<proteinExistence type="predicted"/>
<dbReference type="PANTHER" id="PTHR12729">
    <property type="entry name" value="TRNA(HIS) GUANYLYLTRANSFERASE-RELATED"/>
    <property type="match status" value="1"/>
</dbReference>
<evidence type="ECO:0000313" key="5">
    <source>
        <dbReference type="EMBL" id="RKP22140.1"/>
    </source>
</evidence>
<evidence type="ECO:0000259" key="4">
    <source>
        <dbReference type="Pfam" id="PF04446"/>
    </source>
</evidence>
<protein>
    <recommendedName>
        <fullName evidence="1">tRNA(His) guanylyltransferase</fullName>
    </recommendedName>
    <alternativeName>
        <fullName evidence="2">tRNA-histidine guanylyltransferase</fullName>
    </alternativeName>
</protein>
<evidence type="ECO:0000256" key="3">
    <source>
        <dbReference type="SAM" id="MobiDB-lite"/>
    </source>
</evidence>
<reference evidence="6" key="1">
    <citation type="journal article" date="2018" name="Nat. Microbiol.">
        <title>Leveraging single-cell genomics to expand the fungal tree of life.</title>
        <authorList>
            <person name="Ahrendt S.R."/>
            <person name="Quandt C.A."/>
            <person name="Ciobanu D."/>
            <person name="Clum A."/>
            <person name="Salamov A."/>
            <person name="Andreopoulos B."/>
            <person name="Cheng J.F."/>
            <person name="Woyke T."/>
            <person name="Pelin A."/>
            <person name="Henrissat B."/>
            <person name="Reynolds N.K."/>
            <person name="Benny G.L."/>
            <person name="Smith M.E."/>
            <person name="James T.Y."/>
            <person name="Grigoriev I.V."/>
        </authorList>
    </citation>
    <scope>NUCLEOTIDE SEQUENCE [LARGE SCALE GENOMIC DNA]</scope>
    <source>
        <strain evidence="6">CSF55</strain>
    </source>
</reference>
<dbReference type="Proteomes" id="UP000281549">
    <property type="component" value="Unassembled WGS sequence"/>
</dbReference>